<dbReference type="EMBL" id="AP028921">
    <property type="protein sequence ID" value="BET01775.1"/>
    <property type="molecule type" value="Genomic_DNA"/>
</dbReference>
<dbReference type="Proteomes" id="UP001307889">
    <property type="component" value="Chromosome 13"/>
</dbReference>
<gene>
    <name evidence="3" type="ORF">NTJ_14592</name>
</gene>
<dbReference type="SUPFAM" id="SSF46565">
    <property type="entry name" value="Chaperone J-domain"/>
    <property type="match status" value="1"/>
</dbReference>
<dbReference type="CDD" id="cd06257">
    <property type="entry name" value="DnaJ"/>
    <property type="match status" value="1"/>
</dbReference>
<evidence type="ECO:0000313" key="4">
    <source>
        <dbReference type="Proteomes" id="UP001307889"/>
    </source>
</evidence>
<dbReference type="PROSITE" id="PS00636">
    <property type="entry name" value="DNAJ_1"/>
    <property type="match status" value="1"/>
</dbReference>
<dbReference type="SMART" id="SM00271">
    <property type="entry name" value="DnaJ"/>
    <property type="match status" value="1"/>
</dbReference>
<dbReference type="InterPro" id="IPR052594">
    <property type="entry name" value="J_domain-containing_protein"/>
</dbReference>
<feature type="compositionally biased region" description="Basic and acidic residues" evidence="1">
    <location>
        <begin position="202"/>
        <end position="220"/>
    </location>
</feature>
<dbReference type="Gene3D" id="1.10.287.110">
    <property type="entry name" value="DnaJ domain"/>
    <property type="match status" value="1"/>
</dbReference>
<evidence type="ECO:0000259" key="2">
    <source>
        <dbReference type="PROSITE" id="PS50076"/>
    </source>
</evidence>
<dbReference type="InterPro" id="IPR018253">
    <property type="entry name" value="DnaJ_domain_CS"/>
</dbReference>
<proteinExistence type="predicted"/>
<feature type="domain" description="J" evidence="2">
    <location>
        <begin position="16"/>
        <end position="83"/>
    </location>
</feature>
<dbReference type="InterPro" id="IPR056453">
    <property type="entry name" value="HTH_DNAJC9"/>
</dbReference>
<dbReference type="PANTHER" id="PTHR44144:SF1">
    <property type="entry name" value="DNAJ HOMOLOG SUBFAMILY C MEMBER 9"/>
    <property type="match status" value="1"/>
</dbReference>
<protein>
    <submittedName>
        <fullName evidence="3">DnaJ domain</fullName>
    </submittedName>
</protein>
<dbReference type="Pfam" id="PF00226">
    <property type="entry name" value="DnaJ"/>
    <property type="match status" value="1"/>
</dbReference>
<sequence length="266" mass="30961">MPSLLEACKKYFGSENLYDVLSIEKSATDEDIKKAYRRLSLKVHPDRVGDDEKEEATEKFKTLSKIHATLSDKDRRTIYDQTGNVDDDDGPGMDRDWTEYWRVVFKKITDEDIRNYEAKYRGGDEEFSDLKSAYVKAEGDLDFIIDLVPFSHPDDIPRFQKTLLPLIESGELPSFDCFLNEPEKKKAARKRKYEKEAKLVEIMQKREQRRSSRRAAKSDADADDVEASALNAIMKRKKEREENADAFFKHLEEKYANPKKGKKNKK</sequence>
<dbReference type="PRINTS" id="PR00625">
    <property type="entry name" value="JDOMAIN"/>
</dbReference>
<feature type="region of interest" description="Disordered" evidence="1">
    <location>
        <begin position="202"/>
        <end position="224"/>
    </location>
</feature>
<evidence type="ECO:0000256" key="1">
    <source>
        <dbReference type="SAM" id="MobiDB-lite"/>
    </source>
</evidence>
<dbReference type="Pfam" id="PF23302">
    <property type="entry name" value="HTH_DNAJC9"/>
    <property type="match status" value="1"/>
</dbReference>
<accession>A0ABN7BDN1</accession>
<dbReference type="PROSITE" id="PS50076">
    <property type="entry name" value="DNAJ_2"/>
    <property type="match status" value="1"/>
</dbReference>
<keyword evidence="4" id="KW-1185">Reference proteome</keyword>
<reference evidence="3 4" key="1">
    <citation type="submission" date="2023-09" db="EMBL/GenBank/DDBJ databases">
        <title>Nesidiocoris tenuis whole genome shotgun sequence.</title>
        <authorList>
            <person name="Shibata T."/>
            <person name="Shimoda M."/>
            <person name="Kobayashi T."/>
            <person name="Uehara T."/>
        </authorList>
    </citation>
    <scope>NUCLEOTIDE SEQUENCE [LARGE SCALE GENOMIC DNA]</scope>
    <source>
        <strain evidence="3 4">Japan</strain>
    </source>
</reference>
<organism evidence="3 4">
    <name type="scientific">Nesidiocoris tenuis</name>
    <dbReference type="NCBI Taxonomy" id="355587"/>
    <lineage>
        <taxon>Eukaryota</taxon>
        <taxon>Metazoa</taxon>
        <taxon>Ecdysozoa</taxon>
        <taxon>Arthropoda</taxon>
        <taxon>Hexapoda</taxon>
        <taxon>Insecta</taxon>
        <taxon>Pterygota</taxon>
        <taxon>Neoptera</taxon>
        <taxon>Paraneoptera</taxon>
        <taxon>Hemiptera</taxon>
        <taxon>Heteroptera</taxon>
        <taxon>Panheteroptera</taxon>
        <taxon>Cimicomorpha</taxon>
        <taxon>Miridae</taxon>
        <taxon>Dicyphina</taxon>
        <taxon>Nesidiocoris</taxon>
    </lineage>
</organism>
<dbReference type="InterPro" id="IPR036869">
    <property type="entry name" value="J_dom_sf"/>
</dbReference>
<dbReference type="InterPro" id="IPR001623">
    <property type="entry name" value="DnaJ_domain"/>
</dbReference>
<dbReference type="PANTHER" id="PTHR44144">
    <property type="entry name" value="DNAJ HOMOLOG SUBFAMILY C MEMBER 9"/>
    <property type="match status" value="1"/>
</dbReference>
<evidence type="ECO:0000313" key="3">
    <source>
        <dbReference type="EMBL" id="BET01775.1"/>
    </source>
</evidence>
<name>A0ABN7BDN1_9HEMI</name>